<protein>
    <recommendedName>
        <fullName evidence="1">DNA binding HTH domain-containing protein</fullName>
    </recommendedName>
</protein>
<reference evidence="2 3" key="1">
    <citation type="submission" date="2016-06" db="EMBL/GenBank/DDBJ databases">
        <authorList>
            <person name="Kjaerup R.B."/>
            <person name="Dalgaard T.S."/>
            <person name="Juul-Madsen H.R."/>
        </authorList>
    </citation>
    <scope>NUCLEOTIDE SEQUENCE [LARGE SCALE GENOMIC DNA]</scope>
    <source>
        <strain evidence="2">2</strain>
    </source>
</reference>
<evidence type="ECO:0000313" key="3">
    <source>
        <dbReference type="Proteomes" id="UP000199600"/>
    </source>
</evidence>
<evidence type="ECO:0000259" key="1">
    <source>
        <dbReference type="Pfam" id="PF02954"/>
    </source>
</evidence>
<proteinExistence type="predicted"/>
<gene>
    <name evidence="2" type="ORF">PROAA_2310023</name>
</gene>
<accession>A0A1A8XTC1</accession>
<sequence length="36" mass="4078">MRLAHGNVSQAARLLGINRTTLYNRMESFAKEQNVS</sequence>
<dbReference type="InterPro" id="IPR009057">
    <property type="entry name" value="Homeodomain-like_sf"/>
</dbReference>
<name>A0A1A8XTC1_9RHOO</name>
<dbReference type="EMBL" id="FLQY01000148">
    <property type="protein sequence ID" value="SBT07762.1"/>
    <property type="molecule type" value="Genomic_DNA"/>
</dbReference>
<keyword evidence="3" id="KW-1185">Reference proteome</keyword>
<dbReference type="SUPFAM" id="SSF46689">
    <property type="entry name" value="Homeodomain-like"/>
    <property type="match status" value="1"/>
</dbReference>
<dbReference type="AlphaFoldDB" id="A0A1A8XTC1"/>
<organism evidence="2 3">
    <name type="scientific">Candidatus Propionivibrio aalborgensis</name>
    <dbReference type="NCBI Taxonomy" id="1860101"/>
    <lineage>
        <taxon>Bacteria</taxon>
        <taxon>Pseudomonadati</taxon>
        <taxon>Pseudomonadota</taxon>
        <taxon>Betaproteobacteria</taxon>
        <taxon>Rhodocyclales</taxon>
        <taxon>Rhodocyclaceae</taxon>
        <taxon>Propionivibrio</taxon>
    </lineage>
</organism>
<dbReference type="GO" id="GO:0043565">
    <property type="term" value="F:sequence-specific DNA binding"/>
    <property type="evidence" value="ECO:0007669"/>
    <property type="project" value="InterPro"/>
</dbReference>
<dbReference type="InterPro" id="IPR002197">
    <property type="entry name" value="HTH_Fis"/>
</dbReference>
<feature type="domain" description="DNA binding HTH" evidence="1">
    <location>
        <begin position="1"/>
        <end position="27"/>
    </location>
</feature>
<dbReference type="Proteomes" id="UP000199600">
    <property type="component" value="Unassembled WGS sequence"/>
</dbReference>
<evidence type="ECO:0000313" key="2">
    <source>
        <dbReference type="EMBL" id="SBT07762.1"/>
    </source>
</evidence>
<dbReference type="Pfam" id="PF02954">
    <property type="entry name" value="HTH_8"/>
    <property type="match status" value="1"/>
</dbReference>
<dbReference type="Gene3D" id="1.10.10.60">
    <property type="entry name" value="Homeodomain-like"/>
    <property type="match status" value="1"/>
</dbReference>